<sequence>MTHIKMKVKDSNGCQASELLLNFSTTFVRGVLCRESNRKIDRSLEQPAIIESSIGLQRRKLTGHYEPGLFEHIFWLPNAKLLLDHPERPKERLKDEEDVFPIN</sequence>
<protein>
    <submittedName>
        <fullName evidence="2">Uncharacterized protein</fullName>
    </submittedName>
</protein>
<evidence type="ECO:0000313" key="2">
    <source>
        <dbReference type="WBParaSite" id="Minc3s00826g17809"/>
    </source>
</evidence>
<dbReference type="AlphaFoldDB" id="A0A914LUW1"/>
<dbReference type="WBParaSite" id="Minc3s00826g17809">
    <property type="protein sequence ID" value="Minc3s00826g17809"/>
    <property type="gene ID" value="Minc3s00826g17809"/>
</dbReference>
<dbReference type="Proteomes" id="UP000887563">
    <property type="component" value="Unplaced"/>
</dbReference>
<accession>A0A914LUW1</accession>
<reference evidence="2" key="1">
    <citation type="submission" date="2022-11" db="UniProtKB">
        <authorList>
            <consortium name="WormBaseParasite"/>
        </authorList>
    </citation>
    <scope>IDENTIFICATION</scope>
</reference>
<proteinExistence type="predicted"/>
<organism evidence="1 2">
    <name type="scientific">Meloidogyne incognita</name>
    <name type="common">Southern root-knot nematode worm</name>
    <name type="synonym">Oxyuris incognita</name>
    <dbReference type="NCBI Taxonomy" id="6306"/>
    <lineage>
        <taxon>Eukaryota</taxon>
        <taxon>Metazoa</taxon>
        <taxon>Ecdysozoa</taxon>
        <taxon>Nematoda</taxon>
        <taxon>Chromadorea</taxon>
        <taxon>Rhabditida</taxon>
        <taxon>Tylenchina</taxon>
        <taxon>Tylenchomorpha</taxon>
        <taxon>Tylenchoidea</taxon>
        <taxon>Meloidogynidae</taxon>
        <taxon>Meloidogyninae</taxon>
        <taxon>Meloidogyne</taxon>
        <taxon>Meloidogyne incognita group</taxon>
    </lineage>
</organism>
<keyword evidence="1" id="KW-1185">Reference proteome</keyword>
<evidence type="ECO:0000313" key="1">
    <source>
        <dbReference type="Proteomes" id="UP000887563"/>
    </source>
</evidence>
<name>A0A914LUW1_MELIC</name>